<protein>
    <submittedName>
        <fullName evidence="1">Uncharacterized protein</fullName>
    </submittedName>
</protein>
<sequence>MAEANHADSVWRTAIRAACDAGERRKTVANVAGVSVHRVTRSTRSATEQTNLARSSCCGECP</sequence>
<organism evidence="1 2">
    <name type="scientific">Saccharomonospora marina XMU15</name>
    <dbReference type="NCBI Taxonomy" id="882083"/>
    <lineage>
        <taxon>Bacteria</taxon>
        <taxon>Bacillati</taxon>
        <taxon>Actinomycetota</taxon>
        <taxon>Actinomycetes</taxon>
        <taxon>Pseudonocardiales</taxon>
        <taxon>Pseudonocardiaceae</taxon>
        <taxon>Saccharomonospora</taxon>
    </lineage>
</organism>
<gene>
    <name evidence="1" type="ORF">SacmaDRAFT_2340</name>
</gene>
<keyword evidence="2" id="KW-1185">Reference proteome</keyword>
<dbReference type="AlphaFoldDB" id="H5WXI8"/>
<name>H5WXI8_9PSEU</name>
<dbReference type="EMBL" id="CM001439">
    <property type="protein sequence ID" value="EHR50591.1"/>
    <property type="molecule type" value="Genomic_DNA"/>
</dbReference>
<proteinExistence type="predicted"/>
<evidence type="ECO:0000313" key="2">
    <source>
        <dbReference type="Proteomes" id="UP000004926"/>
    </source>
</evidence>
<evidence type="ECO:0000313" key="1">
    <source>
        <dbReference type="EMBL" id="EHR50591.1"/>
    </source>
</evidence>
<reference evidence="1 2" key="1">
    <citation type="journal article" date="2012" name="Stand. Genomic Sci.">
        <title>Genome sequence of the ocean sediment bacterium Saccharomonospora marina type strain (XMU15(T)).</title>
        <authorList>
            <person name="Klenk H.P."/>
            <person name="Lu M."/>
            <person name="Lucas S."/>
            <person name="Lapidus A."/>
            <person name="Copeland A."/>
            <person name="Pitluck S."/>
            <person name="Goodwin L.A."/>
            <person name="Han C."/>
            <person name="Tapia R."/>
            <person name="Brambilla E.M."/>
            <person name="Potter G."/>
            <person name="Land M."/>
            <person name="Ivanova N."/>
            <person name="Rohde M."/>
            <person name="Goker M."/>
            <person name="Detter J.C."/>
            <person name="Li W.J."/>
            <person name="Kyrpides N.C."/>
            <person name="Woyke T."/>
        </authorList>
    </citation>
    <scope>NUCLEOTIDE SEQUENCE [LARGE SCALE GENOMIC DNA]</scope>
    <source>
        <strain evidence="1 2">XMU15</strain>
    </source>
</reference>
<dbReference type="Proteomes" id="UP000004926">
    <property type="component" value="Chromosome"/>
</dbReference>
<dbReference type="HOGENOM" id="CLU_2901546_0_0_11"/>
<accession>H5WXI8</accession>